<gene>
    <name evidence="1" type="ORF">Aconfl_07780</name>
</gene>
<name>A0ABQ6PLH7_9BACT</name>
<accession>A0ABQ6PLH7</accession>
<reference evidence="1 2" key="1">
    <citation type="submission" date="2023-08" db="EMBL/GenBank/DDBJ databases">
        <title>Draft genome sequence of Algoriphagus confluentis.</title>
        <authorList>
            <person name="Takatani N."/>
            <person name="Hosokawa M."/>
            <person name="Sawabe T."/>
        </authorList>
    </citation>
    <scope>NUCLEOTIDE SEQUENCE [LARGE SCALE GENOMIC DNA]</scope>
    <source>
        <strain evidence="1 2">NBRC 111222</strain>
    </source>
</reference>
<comment type="caution">
    <text evidence="1">The sequence shown here is derived from an EMBL/GenBank/DDBJ whole genome shotgun (WGS) entry which is preliminary data.</text>
</comment>
<keyword evidence="2" id="KW-1185">Reference proteome</keyword>
<proteinExistence type="predicted"/>
<dbReference type="RefSeq" id="WP_338222925.1">
    <property type="nucleotide sequence ID" value="NZ_BTPD01000002.1"/>
</dbReference>
<dbReference type="EMBL" id="BTPD01000002">
    <property type="protein sequence ID" value="GMQ28135.1"/>
    <property type="molecule type" value="Genomic_DNA"/>
</dbReference>
<evidence type="ECO:0000313" key="1">
    <source>
        <dbReference type="EMBL" id="GMQ28135.1"/>
    </source>
</evidence>
<evidence type="ECO:0000313" key="2">
    <source>
        <dbReference type="Proteomes" id="UP001338309"/>
    </source>
</evidence>
<protein>
    <submittedName>
        <fullName evidence="1">Uncharacterized protein</fullName>
    </submittedName>
</protein>
<sequence>MKSLVQFLIRISLVFFPCFSWGQEVTFTPFGTSPFWFGEQTTFALGYRVGSSSVVTPICATSSASVVGNSGAVVSITPGMDALTVTWGGARTIGPQHAKVNLQLGTCNYSI</sequence>
<organism evidence="1 2">
    <name type="scientific">Algoriphagus confluentis</name>
    <dbReference type="NCBI Taxonomy" id="1697556"/>
    <lineage>
        <taxon>Bacteria</taxon>
        <taxon>Pseudomonadati</taxon>
        <taxon>Bacteroidota</taxon>
        <taxon>Cytophagia</taxon>
        <taxon>Cytophagales</taxon>
        <taxon>Cyclobacteriaceae</taxon>
        <taxon>Algoriphagus</taxon>
    </lineage>
</organism>
<dbReference type="Proteomes" id="UP001338309">
    <property type="component" value="Unassembled WGS sequence"/>
</dbReference>